<evidence type="ECO:0000256" key="10">
    <source>
        <dbReference type="RuleBase" id="RU003355"/>
    </source>
</evidence>
<dbReference type="InterPro" id="IPR023828">
    <property type="entry name" value="Peptidase_S8_Ser-AS"/>
</dbReference>
<proteinExistence type="inferred from homology"/>
<dbReference type="AlphaFoldDB" id="A0A9W6W1Y2"/>
<keyword evidence="15" id="KW-1185">Reference proteome</keyword>
<dbReference type="InterPro" id="IPR050131">
    <property type="entry name" value="Peptidase_S8_subtilisin-like"/>
</dbReference>
<evidence type="ECO:0000259" key="12">
    <source>
        <dbReference type="Pfam" id="PF00082"/>
    </source>
</evidence>
<comment type="caution">
    <text evidence="14">The sequence shown here is derived from an EMBL/GenBank/DDBJ whole genome shotgun (WGS) entry which is preliminary data.</text>
</comment>
<dbReference type="RefSeq" id="WP_285661584.1">
    <property type="nucleotide sequence ID" value="NZ_BSTX01000001.1"/>
</dbReference>
<dbReference type="InterPro" id="IPR046450">
    <property type="entry name" value="PA_dom_sf"/>
</dbReference>
<evidence type="ECO:0000256" key="4">
    <source>
        <dbReference type="ARBA" id="ARBA00022670"/>
    </source>
</evidence>
<dbReference type="InterPro" id="IPR022398">
    <property type="entry name" value="Peptidase_S8_His-AS"/>
</dbReference>
<dbReference type="InterPro" id="IPR023827">
    <property type="entry name" value="Peptidase_S8_Asp-AS"/>
</dbReference>
<dbReference type="Gene3D" id="3.40.50.200">
    <property type="entry name" value="Peptidase S8/S53 domain"/>
    <property type="match status" value="1"/>
</dbReference>
<keyword evidence="7 9" id="KW-0720">Serine protease</keyword>
<feature type="chain" id="PRO_5040948964" evidence="11">
    <location>
        <begin position="30"/>
        <end position="1216"/>
    </location>
</feature>
<feature type="domain" description="Peptidase S8/S53" evidence="12">
    <location>
        <begin position="215"/>
        <end position="466"/>
    </location>
</feature>
<dbReference type="PIRSF" id="PIRSF037852">
    <property type="entry name" value="Subtilisin_rel_SAV5721"/>
    <property type="match status" value="1"/>
</dbReference>
<dbReference type="PROSITE" id="PS00137">
    <property type="entry name" value="SUBTILASE_HIS"/>
    <property type="match status" value="1"/>
</dbReference>
<dbReference type="SUPFAM" id="SSF52025">
    <property type="entry name" value="PA domain"/>
    <property type="match status" value="1"/>
</dbReference>
<evidence type="ECO:0000313" key="14">
    <source>
        <dbReference type="EMBL" id="GLZ76402.1"/>
    </source>
</evidence>
<keyword evidence="4 9" id="KW-0645">Protease</keyword>
<dbReference type="PANTHER" id="PTHR43806:SF11">
    <property type="entry name" value="CEREVISIN-RELATED"/>
    <property type="match status" value="1"/>
</dbReference>
<dbReference type="InterPro" id="IPR000209">
    <property type="entry name" value="Peptidase_S8/S53_dom"/>
</dbReference>
<dbReference type="Pfam" id="PF02225">
    <property type="entry name" value="PA"/>
    <property type="match status" value="1"/>
</dbReference>
<dbReference type="Gene3D" id="3.50.30.30">
    <property type="match status" value="1"/>
</dbReference>
<dbReference type="InterPro" id="IPR006311">
    <property type="entry name" value="TAT_signal"/>
</dbReference>
<dbReference type="PANTHER" id="PTHR43806">
    <property type="entry name" value="PEPTIDASE S8"/>
    <property type="match status" value="1"/>
</dbReference>
<evidence type="ECO:0000256" key="5">
    <source>
        <dbReference type="ARBA" id="ARBA00022729"/>
    </source>
</evidence>
<dbReference type="PROSITE" id="PS00138">
    <property type="entry name" value="SUBTILASE_SER"/>
    <property type="match status" value="1"/>
</dbReference>
<evidence type="ECO:0000256" key="6">
    <source>
        <dbReference type="ARBA" id="ARBA00022801"/>
    </source>
</evidence>
<feature type="signal peptide" evidence="11">
    <location>
        <begin position="1"/>
        <end position="29"/>
    </location>
</feature>
<feature type="domain" description="PA" evidence="13">
    <location>
        <begin position="792"/>
        <end position="862"/>
    </location>
</feature>
<dbReference type="PROSITE" id="PS51318">
    <property type="entry name" value="TAT"/>
    <property type="match status" value="1"/>
</dbReference>
<dbReference type="Proteomes" id="UP001165079">
    <property type="component" value="Unassembled WGS sequence"/>
</dbReference>
<evidence type="ECO:0000256" key="2">
    <source>
        <dbReference type="ARBA" id="ARBA00022512"/>
    </source>
</evidence>
<sequence>MPPNKRRILLPVIAASALALGLAPVPAAAGEPLSPTTVPSPAGVTDARVTLITGDVVTVHALGDGTSSLAVERPEGATGAVYTQTYGGSTYVIPAEAQPLIAAATVDRDLFNIDRLIEYGYTDGDIPVIVQYGSAPRTLSALAGTEGGRALPSINAVATTVDGDAPGALWDAIAAPKARGLAPTRVHLDGKVKADLTESVPQIGAPAAWRAGFDGTGVTVAVLDTGVDAAHPDLSGRVGATKDFTGSRYGVEDHNGHGTHVASTIAGTGAGDGAHKGVAPGASVIVGKVLGDDGYGQDSWIIGAMEWAVAQGADVVNLSLGGQTPDDGNDPMSLAVNRLSAESDTLFVIAAGNAGCVGCISSPGSAAGALTVSAVDKADQIAYFTSQGPLYGSYALKPDLAGPGVDIEAARSQWAPGSGLYQSMSGTSMATPHVVGAAAILKQRHPGWDGERVKDALVSTSKQLDYTPYEIGTGRVDVAAAIDAEVTSSGSVDFGFFDWPHDDGPVTRAVTYTNGGTAEVTLSLALAAKDETGAAVPAGALALSAESVTVPAGGSVSVDVTAAPALFPLGHTYGGKLTASANGVAVASTSLGLVKEEERYGLTVKVIGRDGKPAAGYFALQGDTMYEPEPVAVDGETELRLKPGTYAITMFLEQPGADGGARGSLALLIAPEVKPGADAVVTLDARTAVKSESRAPERTVDRQRHVFTHRKITEDSVLDNGAILPLYVEDVYVTPTKPVTVGEFEFYARWRKGISPLTLSVLGCGKIDPLPQAGTPSPDFDALLKATVYAGAGAASDYAGLRAKGAVAVVTRSDEVSPEERAAAAKAAGAVLLIVVNDGPGVLSEYYPGAALPVASLKADQGRGLVGLAKWGVPVTVASTVYSPVTYDLLDVHPGAVPANLTFVPARRDLARVDAKYHGKTPGEGGEFRFDLRPWSDHAIGFLERLSVPAERTEWVSAPEGSRFHEDVYSPGMDWESRGGLDVYRPGSRQVKDWFAPIVRPRLGLGAWQPVRYPGTWTTINITPWTDSGAGHAGFLGEETLDTRLYQGETLLKKGSSQALYLDLPEERKDYRLVMDASRPEAWEYSTRTHTEWSFSSAAPTTDGLEAIALLQLDYAVATDLGGDVKAGSKVTVGLSASHMPGVVGAGKVTGATFQFSYDDGVTWQQATLVSDGKGGWKTTLSLPKDAAKYVSVRATATDDAGGAISQEVIRAFGLK</sequence>
<evidence type="ECO:0000256" key="9">
    <source>
        <dbReference type="PROSITE-ProRule" id="PRU01240"/>
    </source>
</evidence>
<evidence type="ECO:0000256" key="11">
    <source>
        <dbReference type="SAM" id="SignalP"/>
    </source>
</evidence>
<evidence type="ECO:0000313" key="15">
    <source>
        <dbReference type="Proteomes" id="UP001165079"/>
    </source>
</evidence>
<organism evidence="14 15">
    <name type="scientific">Actinorhabdospora filicis</name>
    <dbReference type="NCBI Taxonomy" id="1785913"/>
    <lineage>
        <taxon>Bacteria</taxon>
        <taxon>Bacillati</taxon>
        <taxon>Actinomycetota</taxon>
        <taxon>Actinomycetes</taxon>
        <taxon>Micromonosporales</taxon>
        <taxon>Micromonosporaceae</taxon>
        <taxon>Actinorhabdospora</taxon>
    </lineage>
</organism>
<dbReference type="InterPro" id="IPR015500">
    <property type="entry name" value="Peptidase_S8_subtilisin-rel"/>
</dbReference>
<dbReference type="Pfam" id="PF00082">
    <property type="entry name" value="Peptidase_S8"/>
    <property type="match status" value="1"/>
</dbReference>
<keyword evidence="2" id="KW-0134">Cell wall</keyword>
<dbReference type="PROSITE" id="PS51892">
    <property type="entry name" value="SUBTILASE"/>
    <property type="match status" value="1"/>
</dbReference>
<dbReference type="SUPFAM" id="SSF52743">
    <property type="entry name" value="Subtilisin-like"/>
    <property type="match status" value="1"/>
</dbReference>
<evidence type="ECO:0000256" key="1">
    <source>
        <dbReference type="ARBA" id="ARBA00011073"/>
    </source>
</evidence>
<comment type="similarity">
    <text evidence="1 9 10">Belongs to the peptidase S8 family.</text>
</comment>
<protein>
    <submittedName>
        <fullName evidence="14">Peptidase</fullName>
    </submittedName>
</protein>
<dbReference type="EMBL" id="BSTX01000001">
    <property type="protein sequence ID" value="GLZ76402.1"/>
    <property type="molecule type" value="Genomic_DNA"/>
</dbReference>
<keyword evidence="3" id="KW-0964">Secreted</keyword>
<evidence type="ECO:0000256" key="7">
    <source>
        <dbReference type="ARBA" id="ARBA00022825"/>
    </source>
</evidence>
<dbReference type="GO" id="GO:0006508">
    <property type="term" value="P:proteolysis"/>
    <property type="evidence" value="ECO:0007669"/>
    <property type="project" value="UniProtKB-KW"/>
</dbReference>
<feature type="active site" description="Charge relay system" evidence="8 9">
    <location>
        <position position="428"/>
    </location>
</feature>
<dbReference type="InterPro" id="IPR017296">
    <property type="entry name" value="Peptidase_S8A_SAM-P45"/>
</dbReference>
<evidence type="ECO:0000256" key="3">
    <source>
        <dbReference type="ARBA" id="ARBA00022525"/>
    </source>
</evidence>
<feature type="active site" description="Charge relay system" evidence="8 9">
    <location>
        <position position="224"/>
    </location>
</feature>
<feature type="active site" description="Charge relay system" evidence="8 9">
    <location>
        <position position="257"/>
    </location>
</feature>
<dbReference type="PRINTS" id="PR00723">
    <property type="entry name" value="SUBTILISIN"/>
</dbReference>
<keyword evidence="6 9" id="KW-0378">Hydrolase</keyword>
<accession>A0A9W6W1Y2</accession>
<evidence type="ECO:0000256" key="8">
    <source>
        <dbReference type="PIRSR" id="PIRSR615500-1"/>
    </source>
</evidence>
<dbReference type="InterPro" id="IPR003137">
    <property type="entry name" value="PA_domain"/>
</dbReference>
<evidence type="ECO:0000259" key="13">
    <source>
        <dbReference type="Pfam" id="PF02225"/>
    </source>
</evidence>
<dbReference type="PROSITE" id="PS00136">
    <property type="entry name" value="SUBTILASE_ASP"/>
    <property type="match status" value="1"/>
</dbReference>
<gene>
    <name evidence="14" type="ORF">Afil01_12090</name>
</gene>
<reference evidence="14" key="1">
    <citation type="submission" date="2023-03" db="EMBL/GenBank/DDBJ databases">
        <title>Actinorhabdospora filicis NBRC 111898.</title>
        <authorList>
            <person name="Ichikawa N."/>
            <person name="Sato H."/>
            <person name="Tonouchi N."/>
        </authorList>
    </citation>
    <scope>NUCLEOTIDE SEQUENCE</scope>
    <source>
        <strain evidence="14">NBRC 111898</strain>
    </source>
</reference>
<keyword evidence="5 11" id="KW-0732">Signal</keyword>
<name>A0A9W6W1Y2_9ACTN</name>
<dbReference type="GO" id="GO:0004252">
    <property type="term" value="F:serine-type endopeptidase activity"/>
    <property type="evidence" value="ECO:0007669"/>
    <property type="project" value="UniProtKB-UniRule"/>
</dbReference>
<dbReference type="InterPro" id="IPR036852">
    <property type="entry name" value="Peptidase_S8/S53_dom_sf"/>
</dbReference>